<gene>
    <name evidence="3" type="primary">dndD</name>
    <name evidence="3" type="ORF">C5U62_07590</name>
</gene>
<dbReference type="Proteomes" id="UP000244178">
    <property type="component" value="Unassembled WGS sequence"/>
</dbReference>
<dbReference type="Pfam" id="PF13476">
    <property type="entry name" value="AAA_23"/>
    <property type="match status" value="1"/>
</dbReference>
<evidence type="ECO:0000259" key="2">
    <source>
        <dbReference type="Pfam" id="PF13476"/>
    </source>
</evidence>
<dbReference type="GO" id="GO:0006302">
    <property type="term" value="P:double-strand break repair"/>
    <property type="evidence" value="ECO:0007669"/>
    <property type="project" value="InterPro"/>
</dbReference>
<dbReference type="NCBIfam" id="TIGR03185">
    <property type="entry name" value="DNA_S_dndD"/>
    <property type="match status" value="1"/>
</dbReference>
<feature type="coiled-coil region" evidence="1">
    <location>
        <begin position="443"/>
        <end position="491"/>
    </location>
</feature>
<dbReference type="PANTHER" id="PTHR32114:SF2">
    <property type="entry name" value="ABC TRANSPORTER ABCH.3"/>
    <property type="match status" value="1"/>
</dbReference>
<evidence type="ECO:0000313" key="4">
    <source>
        <dbReference type="Proteomes" id="UP000244178"/>
    </source>
</evidence>
<dbReference type="Gene3D" id="3.40.50.300">
    <property type="entry name" value="P-loop containing nucleotide triphosphate hydrolases"/>
    <property type="match status" value="2"/>
</dbReference>
<evidence type="ECO:0000313" key="3">
    <source>
        <dbReference type="EMBL" id="PUA45348.1"/>
    </source>
</evidence>
<dbReference type="AlphaFoldDB" id="A0A2T6GMG3"/>
<dbReference type="InterPro" id="IPR017599">
    <property type="entry name" value="DNA_S_DndD"/>
</dbReference>
<protein>
    <submittedName>
        <fullName evidence="3">DNA sulfur modification protein DndD</fullName>
    </submittedName>
</protein>
<dbReference type="EMBL" id="PYJM01000002">
    <property type="protein sequence ID" value="PUA45348.1"/>
    <property type="molecule type" value="Genomic_DNA"/>
</dbReference>
<evidence type="ECO:0000256" key="1">
    <source>
        <dbReference type="SAM" id="Coils"/>
    </source>
</evidence>
<dbReference type="RefSeq" id="WP_108544311.1">
    <property type="nucleotide sequence ID" value="NZ_PYJM01000002.1"/>
</dbReference>
<comment type="caution">
    <text evidence="3">The sequence shown here is derived from an EMBL/GenBank/DDBJ whole genome shotgun (WGS) entry which is preliminary data.</text>
</comment>
<proteinExistence type="predicted"/>
<reference evidence="3 4" key="1">
    <citation type="submission" date="2018-03" db="EMBL/GenBank/DDBJ databases">
        <title>Draft genome sequence of the plant growth promoting rhizobacterium Pseudomonas protegens strain BNJ-SS-45 isolated from wheat (Triticum aestivum) rhizosphere.</title>
        <authorList>
            <person name="Bajpai A."/>
            <person name="Shende K."/>
            <person name="Meena N."/>
            <person name="Upadhyayula S.R."/>
            <person name="Suravajhala P."/>
            <person name="Medicherla K.M."/>
            <person name="Johri B.N."/>
        </authorList>
    </citation>
    <scope>NUCLEOTIDE SEQUENCE [LARGE SCALE GENOMIC DNA]</scope>
    <source>
        <strain evidence="3 4">BNJ-SS-45</strain>
    </source>
</reference>
<dbReference type="REBASE" id="291263">
    <property type="entry name" value="M.PprSS45DndDP"/>
</dbReference>
<dbReference type="InterPro" id="IPR038729">
    <property type="entry name" value="Rad50/SbcC_AAA"/>
</dbReference>
<keyword evidence="1" id="KW-0175">Coiled coil</keyword>
<dbReference type="SUPFAM" id="SSF52540">
    <property type="entry name" value="P-loop containing nucleoside triphosphate hydrolases"/>
    <property type="match status" value="1"/>
</dbReference>
<feature type="coiled-coil region" evidence="1">
    <location>
        <begin position="212"/>
        <end position="246"/>
    </location>
</feature>
<organism evidence="3 4">
    <name type="scientific">Pseudomonas protegens</name>
    <dbReference type="NCBI Taxonomy" id="380021"/>
    <lineage>
        <taxon>Bacteria</taxon>
        <taxon>Pseudomonadati</taxon>
        <taxon>Pseudomonadota</taxon>
        <taxon>Gammaproteobacteria</taxon>
        <taxon>Pseudomonadales</taxon>
        <taxon>Pseudomonadaceae</taxon>
        <taxon>Pseudomonas</taxon>
    </lineage>
</organism>
<dbReference type="PANTHER" id="PTHR32114">
    <property type="entry name" value="ABC TRANSPORTER ABCH.3"/>
    <property type="match status" value="1"/>
</dbReference>
<feature type="domain" description="Rad50/SbcC-type AAA" evidence="2">
    <location>
        <begin position="6"/>
        <end position="245"/>
    </location>
</feature>
<name>A0A2T6GMG3_9PSED</name>
<dbReference type="GO" id="GO:0016887">
    <property type="term" value="F:ATP hydrolysis activity"/>
    <property type="evidence" value="ECO:0007669"/>
    <property type="project" value="InterPro"/>
</dbReference>
<dbReference type="InterPro" id="IPR027417">
    <property type="entry name" value="P-loop_NTPase"/>
</dbReference>
<sequence>MIIDSLSVLDFRVFSGAHDFDLVPKIKRGKNAPIILFGGLNGGGKTTILSALKLALYGKGVLGSGATVADYHQYLRDCIHRAHNSIAKPTRAAVELTFRYAQYGIISSYQLTRDWFVDHSGKIKEGLIICKDGQQLTELSYEQAQAFLNELIPIGVSELFFFDGEKISSLAEETSGDALRESINKLLGLDLIDRLHSDLSVIIRGRSVKKASEDRKQKIAEAERTYEDLKTKLAETREKLVLMRINTVEANKNLANIEANINARGGAWSASRQEETASLDSLIGEKNAVEQTLHEMLSGLLPFAITRNLNEKLLEQLDVEQRTEKAQILSQYLARQQNNFLTEIESALKISKEQLPTLQEVFLRTFGSELGNSDREQAPVHELSDTQRSSITYRLMSDVNSLQERAAHLVARLQDTDTGIESAKENIARAPEEKVLIPLFNEQGQLQGRLSALEEQKSVLTEEAKTILNQLSVAARQLDDLYTEISDSQEEERLTLLAKNARDVLKEFSARARIGKLKELESQFYTSFNGLARKEDRQLNIQIDPNSFEVFLIDDEGLALRKDELSAGEKQIFAISILEALARTSGRSLPVVIDTPLGRLDSIHRKKLVENYFPKTSHQVIILSTDTEIDYAFYEGLQGSISHSYHLVYNPETRSTQAEEGYFWRWAQKA</sequence>
<accession>A0A2T6GMG3</accession>